<accession>A0ABW3K2I4</accession>
<evidence type="ECO:0008006" key="4">
    <source>
        <dbReference type="Google" id="ProtNLM"/>
    </source>
</evidence>
<proteinExistence type="predicted"/>
<comment type="caution">
    <text evidence="2">The sequence shown here is derived from an EMBL/GenBank/DDBJ whole genome shotgun (WGS) entry which is preliminary data.</text>
</comment>
<keyword evidence="1" id="KW-1133">Transmembrane helix</keyword>
<keyword evidence="1" id="KW-0472">Membrane</keyword>
<name>A0ABW3K2I4_9BACT</name>
<sequence>MILLHGGFTPELINGLVGGFVGALLVLIGVLVYAFRSKYYQQEIRDRDTGHKLFAKLIVISFAAFLSFVSFFVFTFLVAWITSLLR</sequence>
<dbReference type="EMBL" id="JBHTKA010000003">
    <property type="protein sequence ID" value="MFD1000011.1"/>
    <property type="molecule type" value="Genomic_DNA"/>
</dbReference>
<organism evidence="2 3">
    <name type="scientific">Ohtaekwangia kribbensis</name>
    <dbReference type="NCBI Taxonomy" id="688913"/>
    <lineage>
        <taxon>Bacteria</taxon>
        <taxon>Pseudomonadati</taxon>
        <taxon>Bacteroidota</taxon>
        <taxon>Cytophagia</taxon>
        <taxon>Cytophagales</taxon>
        <taxon>Fulvivirgaceae</taxon>
        <taxon>Ohtaekwangia</taxon>
    </lineage>
</organism>
<reference evidence="3" key="1">
    <citation type="journal article" date="2019" name="Int. J. Syst. Evol. Microbiol.">
        <title>The Global Catalogue of Microorganisms (GCM) 10K type strain sequencing project: providing services to taxonomists for standard genome sequencing and annotation.</title>
        <authorList>
            <consortium name="The Broad Institute Genomics Platform"/>
            <consortium name="The Broad Institute Genome Sequencing Center for Infectious Disease"/>
            <person name="Wu L."/>
            <person name="Ma J."/>
        </authorList>
    </citation>
    <scope>NUCLEOTIDE SEQUENCE [LARGE SCALE GENOMIC DNA]</scope>
    <source>
        <strain evidence="3">CCUG 58938</strain>
    </source>
</reference>
<evidence type="ECO:0000313" key="2">
    <source>
        <dbReference type="EMBL" id="MFD1000011.1"/>
    </source>
</evidence>
<evidence type="ECO:0000256" key="1">
    <source>
        <dbReference type="SAM" id="Phobius"/>
    </source>
</evidence>
<protein>
    <recommendedName>
        <fullName evidence="4">DUF4190 domain-containing protein</fullName>
    </recommendedName>
</protein>
<dbReference type="Proteomes" id="UP001597112">
    <property type="component" value="Unassembled WGS sequence"/>
</dbReference>
<keyword evidence="3" id="KW-1185">Reference proteome</keyword>
<evidence type="ECO:0000313" key="3">
    <source>
        <dbReference type="Proteomes" id="UP001597112"/>
    </source>
</evidence>
<keyword evidence="1" id="KW-0812">Transmembrane</keyword>
<dbReference type="RefSeq" id="WP_377579241.1">
    <property type="nucleotide sequence ID" value="NZ_JBHTKA010000003.1"/>
</dbReference>
<feature type="transmembrane region" description="Helical" evidence="1">
    <location>
        <begin position="57"/>
        <end position="81"/>
    </location>
</feature>
<gene>
    <name evidence="2" type="ORF">ACFQ21_11880</name>
</gene>
<feature type="transmembrane region" description="Helical" evidence="1">
    <location>
        <begin position="12"/>
        <end position="36"/>
    </location>
</feature>